<evidence type="ECO:0000256" key="9">
    <source>
        <dbReference type="ARBA" id="ARBA00022840"/>
    </source>
</evidence>
<dbReference type="AlphaFoldDB" id="A0A0L9T7R9"/>
<evidence type="ECO:0000256" key="16">
    <source>
        <dbReference type="SAM" id="MobiDB-lite"/>
    </source>
</evidence>
<keyword evidence="6 18" id="KW-0732">Signal</keyword>
<evidence type="ECO:0000256" key="18">
    <source>
        <dbReference type="SAM" id="SignalP"/>
    </source>
</evidence>
<sequence length="641" mass="72687">MDHNVLSLLTISIFFFFLTSSPQPHCQEEGTKFSLCSRPYTCGKVSNIYYPFWGQNRPSYCASTEQLKLNCEEPNQQTNFQLGSQNFTVLKIDALYETMRLVRTDIVYDDCSSDLTNTSLSSTVFKYPETVHNITVFYGCPSGFSFGERNFTCKNDRTQFAFYAEMTDELSAEFPELEQCELRIHVPIFREFSLVSDGGIDSLKEAASRGFDVYYSAADGKKCRTCEESKGFCGSMEISKNQFACHCSDGSEDLECYGYSANHSRNKRNKKRKLIIIGATSAAIIVLLICLAILCLRYKSSLWQEHFGLTTKSNQNIEAFLKNHAALTIQRYSLSEVKKMTSNFKVKLGQGGFGAVYQGKLSNGSHVAIKMLNETKKNGEEFINEVASISRTSHVNIVTLLGFCLEGRKRALVYEFMSNGSLDRFIYREPENIALLSWDIIYQISMGIAQGLEYLHRGCKTRILHFDIKPHNILLDEMFCPKISDFGLAKLCPRNESIISMSDVRGTMGYVAPEVLNRHFAGVSHKSDVYSYGMMLLEMVGGRKNINGEASHTSEIYFPNWIHKRLQLFNDFRFDEVMTPEENEVAKRLTIVGLWCIQTFPNDRPTMSRVIDMLENSMNSLEMPPKPLLSSPNRSVSESCS</sequence>
<keyword evidence="8" id="KW-0418">Kinase</keyword>
<evidence type="ECO:0000259" key="19">
    <source>
        <dbReference type="PROSITE" id="PS50011"/>
    </source>
</evidence>
<evidence type="ECO:0000256" key="2">
    <source>
        <dbReference type="ARBA" id="ARBA00012513"/>
    </source>
</evidence>
<dbReference type="InterPro" id="IPR045874">
    <property type="entry name" value="LRK10/LRL21-25-like"/>
</dbReference>
<keyword evidence="5 17" id="KW-0812">Transmembrane</keyword>
<keyword evidence="7 15" id="KW-0547">Nucleotide-binding</keyword>
<feature type="transmembrane region" description="Helical" evidence="17">
    <location>
        <begin position="274"/>
        <end position="296"/>
    </location>
</feature>
<feature type="binding site" evidence="15">
    <location>
        <position position="370"/>
    </location>
    <ligand>
        <name>ATP</name>
        <dbReference type="ChEBI" id="CHEBI:30616"/>
    </ligand>
</feature>
<accession>A0A0L9T7R9</accession>
<dbReference type="InterPro" id="IPR011009">
    <property type="entry name" value="Kinase-like_dom_sf"/>
</dbReference>
<dbReference type="Pfam" id="PF00069">
    <property type="entry name" value="Pkinase"/>
    <property type="match status" value="1"/>
</dbReference>
<comment type="subcellular location">
    <subcellularLocation>
        <location evidence="1">Membrane</location>
        <topology evidence="1">Single-pass type I membrane protein</topology>
    </subcellularLocation>
</comment>
<comment type="catalytic activity">
    <reaction evidence="13">
        <text>L-threonyl-[protein] + ATP = O-phospho-L-threonyl-[protein] + ADP + H(+)</text>
        <dbReference type="Rhea" id="RHEA:46608"/>
        <dbReference type="Rhea" id="RHEA-COMP:11060"/>
        <dbReference type="Rhea" id="RHEA-COMP:11605"/>
        <dbReference type="ChEBI" id="CHEBI:15378"/>
        <dbReference type="ChEBI" id="CHEBI:30013"/>
        <dbReference type="ChEBI" id="CHEBI:30616"/>
        <dbReference type="ChEBI" id="CHEBI:61977"/>
        <dbReference type="ChEBI" id="CHEBI:456216"/>
        <dbReference type="EC" id="2.7.11.1"/>
    </reaction>
</comment>
<feature type="domain" description="Protein kinase" evidence="19">
    <location>
        <begin position="342"/>
        <end position="629"/>
    </location>
</feature>
<keyword evidence="4" id="KW-0808">Transferase</keyword>
<keyword evidence="3" id="KW-0723">Serine/threonine-protein kinase</keyword>
<comment type="catalytic activity">
    <reaction evidence="14">
        <text>L-seryl-[protein] + ATP = O-phospho-L-seryl-[protein] + ADP + H(+)</text>
        <dbReference type="Rhea" id="RHEA:17989"/>
        <dbReference type="Rhea" id="RHEA-COMP:9863"/>
        <dbReference type="Rhea" id="RHEA-COMP:11604"/>
        <dbReference type="ChEBI" id="CHEBI:15378"/>
        <dbReference type="ChEBI" id="CHEBI:29999"/>
        <dbReference type="ChEBI" id="CHEBI:30616"/>
        <dbReference type="ChEBI" id="CHEBI:83421"/>
        <dbReference type="ChEBI" id="CHEBI:456216"/>
        <dbReference type="EC" id="2.7.11.1"/>
    </reaction>
</comment>
<feature type="chain" id="PRO_5005594755" description="non-specific serine/threonine protein kinase" evidence="18">
    <location>
        <begin position="21"/>
        <end position="641"/>
    </location>
</feature>
<proteinExistence type="predicted"/>
<evidence type="ECO:0000256" key="7">
    <source>
        <dbReference type="ARBA" id="ARBA00022741"/>
    </source>
</evidence>
<dbReference type="InterPro" id="IPR025287">
    <property type="entry name" value="WAK_GUB"/>
</dbReference>
<evidence type="ECO:0000256" key="4">
    <source>
        <dbReference type="ARBA" id="ARBA00022679"/>
    </source>
</evidence>
<evidence type="ECO:0000256" key="6">
    <source>
        <dbReference type="ARBA" id="ARBA00022729"/>
    </source>
</evidence>
<evidence type="ECO:0000256" key="10">
    <source>
        <dbReference type="ARBA" id="ARBA00022989"/>
    </source>
</evidence>
<evidence type="ECO:0000256" key="12">
    <source>
        <dbReference type="ARBA" id="ARBA00023180"/>
    </source>
</evidence>
<protein>
    <recommendedName>
        <fullName evidence="2">non-specific serine/threonine protein kinase</fullName>
        <ecNumber evidence="2">2.7.11.1</ecNumber>
    </recommendedName>
</protein>
<evidence type="ECO:0000256" key="3">
    <source>
        <dbReference type="ARBA" id="ARBA00022527"/>
    </source>
</evidence>
<dbReference type="FunFam" id="1.10.510.10:FF:000590">
    <property type="entry name" value="PR5-like receptor kinase"/>
    <property type="match status" value="1"/>
</dbReference>
<dbReference type="InterPro" id="IPR000719">
    <property type="entry name" value="Prot_kinase_dom"/>
</dbReference>
<dbReference type="GO" id="GO:0016020">
    <property type="term" value="C:membrane"/>
    <property type="evidence" value="ECO:0007669"/>
    <property type="project" value="UniProtKB-SubCell"/>
</dbReference>
<dbReference type="STRING" id="3914.A0A0L9T7R9"/>
<dbReference type="InterPro" id="IPR008271">
    <property type="entry name" value="Ser/Thr_kinase_AS"/>
</dbReference>
<keyword evidence="9 15" id="KW-0067">ATP-binding</keyword>
<feature type="signal peptide" evidence="18">
    <location>
        <begin position="1"/>
        <end position="20"/>
    </location>
</feature>
<dbReference type="PROSITE" id="PS50011">
    <property type="entry name" value="PROTEIN_KINASE_DOM"/>
    <property type="match status" value="1"/>
</dbReference>
<dbReference type="SMART" id="SM00220">
    <property type="entry name" value="S_TKc"/>
    <property type="match status" value="1"/>
</dbReference>
<evidence type="ECO:0000313" key="20">
    <source>
        <dbReference type="EMBL" id="KOM26129.1"/>
    </source>
</evidence>
<dbReference type="InterPro" id="IPR032872">
    <property type="entry name" value="WAK_assoc_C"/>
</dbReference>
<feature type="compositionally biased region" description="Polar residues" evidence="16">
    <location>
        <begin position="630"/>
        <end position="641"/>
    </location>
</feature>
<evidence type="ECO:0000256" key="5">
    <source>
        <dbReference type="ARBA" id="ARBA00022692"/>
    </source>
</evidence>
<dbReference type="GO" id="GO:0005524">
    <property type="term" value="F:ATP binding"/>
    <property type="evidence" value="ECO:0007669"/>
    <property type="project" value="UniProtKB-UniRule"/>
</dbReference>
<dbReference type="Proteomes" id="UP000053144">
    <property type="component" value="Unassembled WGS sequence"/>
</dbReference>
<dbReference type="Pfam" id="PF13947">
    <property type="entry name" value="GUB_WAK_bind"/>
    <property type="match status" value="1"/>
</dbReference>
<keyword evidence="10 17" id="KW-1133">Transmembrane helix</keyword>
<keyword evidence="11 17" id="KW-0472">Membrane</keyword>
<dbReference type="PROSITE" id="PS00108">
    <property type="entry name" value="PROTEIN_KINASE_ST"/>
    <property type="match status" value="1"/>
</dbReference>
<dbReference type="SUPFAM" id="SSF56112">
    <property type="entry name" value="Protein kinase-like (PK-like)"/>
    <property type="match status" value="1"/>
</dbReference>
<keyword evidence="12" id="KW-0325">Glycoprotein</keyword>
<dbReference type="Pfam" id="PF14380">
    <property type="entry name" value="WAK_assoc"/>
    <property type="match status" value="1"/>
</dbReference>
<name>A0A0L9T7R9_PHAAN</name>
<dbReference type="Gramene" id="KOM26129">
    <property type="protein sequence ID" value="KOM26129"/>
    <property type="gene ID" value="LR48_Vigan232s001600"/>
</dbReference>
<evidence type="ECO:0000313" key="21">
    <source>
        <dbReference type="Proteomes" id="UP000053144"/>
    </source>
</evidence>
<evidence type="ECO:0000256" key="17">
    <source>
        <dbReference type="SAM" id="Phobius"/>
    </source>
</evidence>
<evidence type="ECO:0000256" key="8">
    <source>
        <dbReference type="ARBA" id="ARBA00022777"/>
    </source>
</evidence>
<evidence type="ECO:0000256" key="14">
    <source>
        <dbReference type="ARBA" id="ARBA00048679"/>
    </source>
</evidence>
<dbReference type="FunFam" id="3.30.200.20:FF:000178">
    <property type="entry name" value="serine/threonine-protein kinase PBS1-like"/>
    <property type="match status" value="1"/>
</dbReference>
<evidence type="ECO:0000256" key="11">
    <source>
        <dbReference type="ARBA" id="ARBA00023136"/>
    </source>
</evidence>
<organism evidence="20 21">
    <name type="scientific">Phaseolus angularis</name>
    <name type="common">Azuki bean</name>
    <name type="synonym">Vigna angularis</name>
    <dbReference type="NCBI Taxonomy" id="3914"/>
    <lineage>
        <taxon>Eukaryota</taxon>
        <taxon>Viridiplantae</taxon>
        <taxon>Streptophyta</taxon>
        <taxon>Embryophyta</taxon>
        <taxon>Tracheophyta</taxon>
        <taxon>Spermatophyta</taxon>
        <taxon>Magnoliopsida</taxon>
        <taxon>eudicotyledons</taxon>
        <taxon>Gunneridae</taxon>
        <taxon>Pentapetalae</taxon>
        <taxon>rosids</taxon>
        <taxon>fabids</taxon>
        <taxon>Fabales</taxon>
        <taxon>Fabaceae</taxon>
        <taxon>Papilionoideae</taxon>
        <taxon>50 kb inversion clade</taxon>
        <taxon>NPAAA clade</taxon>
        <taxon>indigoferoid/millettioid clade</taxon>
        <taxon>Phaseoleae</taxon>
        <taxon>Vigna</taxon>
    </lineage>
</organism>
<dbReference type="PANTHER" id="PTHR27009">
    <property type="entry name" value="RUST RESISTANCE KINASE LR10-RELATED"/>
    <property type="match status" value="1"/>
</dbReference>
<evidence type="ECO:0000256" key="13">
    <source>
        <dbReference type="ARBA" id="ARBA00047899"/>
    </source>
</evidence>
<evidence type="ECO:0000256" key="1">
    <source>
        <dbReference type="ARBA" id="ARBA00004479"/>
    </source>
</evidence>
<dbReference type="GO" id="GO:0030247">
    <property type="term" value="F:polysaccharide binding"/>
    <property type="evidence" value="ECO:0007669"/>
    <property type="project" value="InterPro"/>
</dbReference>
<feature type="region of interest" description="Disordered" evidence="16">
    <location>
        <begin position="622"/>
        <end position="641"/>
    </location>
</feature>
<dbReference type="EC" id="2.7.11.1" evidence="2"/>
<dbReference type="EMBL" id="KQ258306">
    <property type="protein sequence ID" value="KOM26129.1"/>
    <property type="molecule type" value="Genomic_DNA"/>
</dbReference>
<dbReference type="OMA" id="AYLTHTI"/>
<dbReference type="Gene3D" id="1.10.510.10">
    <property type="entry name" value="Transferase(Phosphotransferase) domain 1"/>
    <property type="match status" value="1"/>
</dbReference>
<reference evidence="21" key="1">
    <citation type="journal article" date="2015" name="Proc. Natl. Acad. Sci. U.S.A.">
        <title>Genome sequencing of adzuki bean (Vigna angularis) provides insight into high starch and low fat accumulation and domestication.</title>
        <authorList>
            <person name="Yang K."/>
            <person name="Tian Z."/>
            <person name="Chen C."/>
            <person name="Luo L."/>
            <person name="Zhao B."/>
            <person name="Wang Z."/>
            <person name="Yu L."/>
            <person name="Li Y."/>
            <person name="Sun Y."/>
            <person name="Li W."/>
            <person name="Chen Y."/>
            <person name="Li Y."/>
            <person name="Zhang Y."/>
            <person name="Ai D."/>
            <person name="Zhao J."/>
            <person name="Shang C."/>
            <person name="Ma Y."/>
            <person name="Wu B."/>
            <person name="Wang M."/>
            <person name="Gao L."/>
            <person name="Sun D."/>
            <person name="Zhang P."/>
            <person name="Guo F."/>
            <person name="Wang W."/>
            <person name="Li Y."/>
            <person name="Wang J."/>
            <person name="Varshney R.K."/>
            <person name="Wang J."/>
            <person name="Ling H.Q."/>
            <person name="Wan P."/>
        </authorList>
    </citation>
    <scope>NUCLEOTIDE SEQUENCE</scope>
    <source>
        <strain evidence="21">cv. Jingnong 6</strain>
    </source>
</reference>
<dbReference type="PROSITE" id="PS00107">
    <property type="entry name" value="PROTEIN_KINASE_ATP"/>
    <property type="match status" value="1"/>
</dbReference>
<dbReference type="GO" id="GO:0004674">
    <property type="term" value="F:protein serine/threonine kinase activity"/>
    <property type="evidence" value="ECO:0007669"/>
    <property type="project" value="UniProtKB-KW"/>
</dbReference>
<gene>
    <name evidence="20" type="ORF">LR48_Vigan232s001600</name>
</gene>
<dbReference type="InterPro" id="IPR017441">
    <property type="entry name" value="Protein_kinase_ATP_BS"/>
</dbReference>
<dbReference type="Gene3D" id="3.30.200.20">
    <property type="entry name" value="Phosphorylase Kinase, domain 1"/>
    <property type="match status" value="1"/>
</dbReference>
<evidence type="ECO:0000256" key="15">
    <source>
        <dbReference type="PROSITE-ProRule" id="PRU10141"/>
    </source>
</evidence>